<accession>A0AAV4D8K4</accession>
<reference evidence="1 2" key="1">
    <citation type="journal article" date="2021" name="Elife">
        <title>Chloroplast acquisition without the gene transfer in kleptoplastic sea slugs, Plakobranchus ocellatus.</title>
        <authorList>
            <person name="Maeda T."/>
            <person name="Takahashi S."/>
            <person name="Yoshida T."/>
            <person name="Shimamura S."/>
            <person name="Takaki Y."/>
            <person name="Nagai Y."/>
            <person name="Toyoda A."/>
            <person name="Suzuki Y."/>
            <person name="Arimoto A."/>
            <person name="Ishii H."/>
            <person name="Satoh N."/>
            <person name="Nishiyama T."/>
            <person name="Hasebe M."/>
            <person name="Maruyama T."/>
            <person name="Minagawa J."/>
            <person name="Obokata J."/>
            <person name="Shigenobu S."/>
        </authorList>
    </citation>
    <scope>NUCLEOTIDE SEQUENCE [LARGE SCALE GENOMIC DNA]</scope>
</reference>
<dbReference type="Proteomes" id="UP000735302">
    <property type="component" value="Unassembled WGS sequence"/>
</dbReference>
<gene>
    <name evidence="1" type="ORF">PoB_006689000</name>
</gene>
<dbReference type="EMBL" id="BLXT01007613">
    <property type="protein sequence ID" value="GFO40385.1"/>
    <property type="molecule type" value="Genomic_DNA"/>
</dbReference>
<protein>
    <submittedName>
        <fullName evidence="1">Uncharacterized protein</fullName>
    </submittedName>
</protein>
<evidence type="ECO:0000313" key="1">
    <source>
        <dbReference type="EMBL" id="GFO40385.1"/>
    </source>
</evidence>
<evidence type="ECO:0000313" key="2">
    <source>
        <dbReference type="Proteomes" id="UP000735302"/>
    </source>
</evidence>
<sequence>MSEGFFRLICTCSFIPLTTYAFTPNHFVDLHVKWKLPVVYSSFISTDDNNDDCSASATVAVVSNDDDGDYMAVVAGVSDADTNDYEADDYDDNAGADNKDDNFVSTARDILPDGKSPRYGRFLENEKIIQILHRTSVNDTLSEVPRSRKDNVYFAAHTEHNKDRSALYKIDPKSGTAKKHGSLAQARSRAILCDKANIVFR</sequence>
<comment type="caution">
    <text evidence="1">The sequence shown here is derived from an EMBL/GenBank/DDBJ whole genome shotgun (WGS) entry which is preliminary data.</text>
</comment>
<keyword evidence="2" id="KW-1185">Reference proteome</keyword>
<dbReference type="AlphaFoldDB" id="A0AAV4D8K4"/>
<organism evidence="1 2">
    <name type="scientific">Plakobranchus ocellatus</name>
    <dbReference type="NCBI Taxonomy" id="259542"/>
    <lineage>
        <taxon>Eukaryota</taxon>
        <taxon>Metazoa</taxon>
        <taxon>Spiralia</taxon>
        <taxon>Lophotrochozoa</taxon>
        <taxon>Mollusca</taxon>
        <taxon>Gastropoda</taxon>
        <taxon>Heterobranchia</taxon>
        <taxon>Euthyneura</taxon>
        <taxon>Panpulmonata</taxon>
        <taxon>Sacoglossa</taxon>
        <taxon>Placobranchoidea</taxon>
        <taxon>Plakobranchidae</taxon>
        <taxon>Plakobranchus</taxon>
    </lineage>
</organism>
<name>A0AAV4D8K4_9GAST</name>
<proteinExistence type="predicted"/>